<evidence type="ECO:0000256" key="1">
    <source>
        <dbReference type="SAM" id="Phobius"/>
    </source>
</evidence>
<reference evidence="2" key="1">
    <citation type="submission" date="2020-11" db="EMBL/GenBank/DDBJ databases">
        <authorList>
            <consortium name="DOE Joint Genome Institute"/>
            <person name="Ahrendt S."/>
            <person name="Riley R."/>
            <person name="Andreopoulos W."/>
            <person name="Labutti K."/>
            <person name="Pangilinan J."/>
            <person name="Ruiz-Duenas F.J."/>
            <person name="Barrasa J.M."/>
            <person name="Sanchez-Garcia M."/>
            <person name="Camarero S."/>
            <person name="Miyauchi S."/>
            <person name="Serrano A."/>
            <person name="Linde D."/>
            <person name="Babiker R."/>
            <person name="Drula E."/>
            <person name="Ayuso-Fernandez I."/>
            <person name="Pacheco R."/>
            <person name="Padilla G."/>
            <person name="Ferreira P."/>
            <person name="Barriuso J."/>
            <person name="Kellner H."/>
            <person name="Castanera R."/>
            <person name="Alfaro M."/>
            <person name="Ramirez L."/>
            <person name="Pisabarro A.G."/>
            <person name="Kuo A."/>
            <person name="Tritt A."/>
            <person name="Lipzen A."/>
            <person name="He G."/>
            <person name="Yan M."/>
            <person name="Ng V."/>
            <person name="Cullen D."/>
            <person name="Martin F."/>
            <person name="Rosso M.-N."/>
            <person name="Henrissat B."/>
            <person name="Hibbett D."/>
            <person name="Martinez A.T."/>
            <person name="Grigoriev I.V."/>
        </authorList>
    </citation>
    <scope>NUCLEOTIDE SEQUENCE</scope>
    <source>
        <strain evidence="2">MF-IS2</strain>
    </source>
</reference>
<feature type="transmembrane region" description="Helical" evidence="1">
    <location>
        <begin position="15"/>
        <end position="34"/>
    </location>
</feature>
<sequence>MDPQHQSFFELDGDGIILFLTALVSTIVGEMYGYRNTTTSPQPRTLDSGSWVEVDGHEAEIRVAS</sequence>
<proteinExistence type="predicted"/>
<keyword evidence="1" id="KW-0472">Membrane</keyword>
<protein>
    <submittedName>
        <fullName evidence="2">Uncharacterized protein</fullName>
    </submittedName>
</protein>
<gene>
    <name evidence="2" type="ORF">P691DRAFT_806006</name>
</gene>
<keyword evidence="1" id="KW-1133">Transmembrane helix</keyword>
<comment type="caution">
    <text evidence="2">The sequence shown here is derived from an EMBL/GenBank/DDBJ whole genome shotgun (WGS) entry which is preliminary data.</text>
</comment>
<keyword evidence="1" id="KW-0812">Transmembrane</keyword>
<dbReference type="AlphaFoldDB" id="A0A9P5X8Q7"/>
<evidence type="ECO:0000313" key="2">
    <source>
        <dbReference type="EMBL" id="KAF9445175.1"/>
    </source>
</evidence>
<accession>A0A9P5X8Q7</accession>
<dbReference type="EMBL" id="MU151319">
    <property type="protein sequence ID" value="KAF9445175.1"/>
    <property type="molecule type" value="Genomic_DNA"/>
</dbReference>
<evidence type="ECO:0000313" key="3">
    <source>
        <dbReference type="Proteomes" id="UP000807342"/>
    </source>
</evidence>
<organism evidence="2 3">
    <name type="scientific">Macrolepiota fuliginosa MF-IS2</name>
    <dbReference type="NCBI Taxonomy" id="1400762"/>
    <lineage>
        <taxon>Eukaryota</taxon>
        <taxon>Fungi</taxon>
        <taxon>Dikarya</taxon>
        <taxon>Basidiomycota</taxon>
        <taxon>Agaricomycotina</taxon>
        <taxon>Agaricomycetes</taxon>
        <taxon>Agaricomycetidae</taxon>
        <taxon>Agaricales</taxon>
        <taxon>Agaricineae</taxon>
        <taxon>Agaricaceae</taxon>
        <taxon>Macrolepiota</taxon>
    </lineage>
</organism>
<name>A0A9P5X8Q7_9AGAR</name>
<dbReference type="Proteomes" id="UP000807342">
    <property type="component" value="Unassembled WGS sequence"/>
</dbReference>
<keyword evidence="3" id="KW-1185">Reference proteome</keyword>